<evidence type="ECO:0000256" key="1">
    <source>
        <dbReference type="SAM" id="MobiDB-lite"/>
    </source>
</evidence>
<evidence type="ECO:0000313" key="3">
    <source>
        <dbReference type="Proteomes" id="UP000663873"/>
    </source>
</evidence>
<dbReference type="AlphaFoldDB" id="A0A821HGZ1"/>
<dbReference type="EMBL" id="CAJOBP010032854">
    <property type="protein sequence ID" value="CAF4682200.1"/>
    <property type="molecule type" value="Genomic_DNA"/>
</dbReference>
<protein>
    <submittedName>
        <fullName evidence="2">Uncharacterized protein</fullName>
    </submittedName>
</protein>
<accession>A0A821HGZ1</accession>
<sequence>ETASESMSDEYMSADDDSGEEMLTGEDD</sequence>
<keyword evidence="3" id="KW-1185">Reference proteome</keyword>
<feature type="non-terminal residue" evidence="2">
    <location>
        <position position="1"/>
    </location>
</feature>
<name>A0A821HGZ1_9BILA</name>
<dbReference type="Proteomes" id="UP000663873">
    <property type="component" value="Unassembled WGS sequence"/>
</dbReference>
<gene>
    <name evidence="2" type="ORF">UJA718_LOCUS35307</name>
</gene>
<evidence type="ECO:0000313" key="2">
    <source>
        <dbReference type="EMBL" id="CAF4682200.1"/>
    </source>
</evidence>
<comment type="caution">
    <text evidence="2">The sequence shown here is derived from an EMBL/GenBank/DDBJ whole genome shotgun (WGS) entry which is preliminary data.</text>
</comment>
<organism evidence="2 3">
    <name type="scientific">Rotaria socialis</name>
    <dbReference type="NCBI Taxonomy" id="392032"/>
    <lineage>
        <taxon>Eukaryota</taxon>
        <taxon>Metazoa</taxon>
        <taxon>Spiralia</taxon>
        <taxon>Gnathifera</taxon>
        <taxon>Rotifera</taxon>
        <taxon>Eurotatoria</taxon>
        <taxon>Bdelloidea</taxon>
        <taxon>Philodinida</taxon>
        <taxon>Philodinidae</taxon>
        <taxon>Rotaria</taxon>
    </lineage>
</organism>
<feature type="compositionally biased region" description="Acidic residues" evidence="1">
    <location>
        <begin position="12"/>
        <end position="28"/>
    </location>
</feature>
<feature type="region of interest" description="Disordered" evidence="1">
    <location>
        <begin position="1"/>
        <end position="28"/>
    </location>
</feature>
<reference evidence="2" key="1">
    <citation type="submission" date="2021-02" db="EMBL/GenBank/DDBJ databases">
        <authorList>
            <person name="Nowell W R."/>
        </authorList>
    </citation>
    <scope>NUCLEOTIDE SEQUENCE</scope>
</reference>
<proteinExistence type="predicted"/>